<dbReference type="EMBL" id="JAYFSI010000005">
    <property type="protein sequence ID" value="MEA5362512.1"/>
    <property type="molecule type" value="Genomic_DNA"/>
</dbReference>
<dbReference type="RefSeq" id="WP_323330035.1">
    <property type="nucleotide sequence ID" value="NZ_JAYFSI010000005.1"/>
</dbReference>
<accession>A0ABU5R8E9</accession>
<proteinExistence type="predicted"/>
<gene>
    <name evidence="1" type="ORF">VA596_23450</name>
</gene>
<organism evidence="1 2">
    <name type="scientific">Amycolatopsis heterodermiae</name>
    <dbReference type="NCBI Taxonomy" id="3110235"/>
    <lineage>
        <taxon>Bacteria</taxon>
        <taxon>Bacillati</taxon>
        <taxon>Actinomycetota</taxon>
        <taxon>Actinomycetes</taxon>
        <taxon>Pseudonocardiales</taxon>
        <taxon>Pseudonocardiaceae</taxon>
        <taxon>Amycolatopsis</taxon>
    </lineage>
</organism>
<protein>
    <recommendedName>
        <fullName evidence="3">Peptidoglycan binding-like domain-containing protein</fullName>
    </recommendedName>
</protein>
<evidence type="ECO:0000313" key="2">
    <source>
        <dbReference type="Proteomes" id="UP001304298"/>
    </source>
</evidence>
<reference evidence="1 2" key="1">
    <citation type="submission" date="2023-12" db="EMBL/GenBank/DDBJ databases">
        <title>Amycolatopsis sp. V23-08.</title>
        <authorList>
            <person name="Somphong A."/>
        </authorList>
    </citation>
    <scope>NUCLEOTIDE SEQUENCE [LARGE SCALE GENOMIC DNA]</scope>
    <source>
        <strain evidence="1 2">V23-08</strain>
    </source>
</reference>
<comment type="caution">
    <text evidence="1">The sequence shown here is derived from an EMBL/GenBank/DDBJ whole genome shotgun (WGS) entry which is preliminary data.</text>
</comment>
<evidence type="ECO:0008006" key="3">
    <source>
        <dbReference type="Google" id="ProtNLM"/>
    </source>
</evidence>
<evidence type="ECO:0000313" key="1">
    <source>
        <dbReference type="EMBL" id="MEA5362512.1"/>
    </source>
</evidence>
<name>A0ABU5R8E9_9PSEU</name>
<sequence>MAELVDRAGGRRRGGTSEAESVRYFLIHKGYSPGGVAGSDTRAAFEYVADCLVGEGKME</sequence>
<dbReference type="Proteomes" id="UP001304298">
    <property type="component" value="Unassembled WGS sequence"/>
</dbReference>
<keyword evidence="2" id="KW-1185">Reference proteome</keyword>